<evidence type="ECO:0000259" key="9">
    <source>
        <dbReference type="Pfam" id="PF04158"/>
    </source>
</evidence>
<dbReference type="InterPro" id="IPR036322">
    <property type="entry name" value="WD40_repeat_dom_sf"/>
</dbReference>
<dbReference type="PANTHER" id="PTHR22851:SF0">
    <property type="entry name" value="DDB1- AND CUL4-ASSOCIATED FACTOR 13"/>
    <property type="match status" value="1"/>
</dbReference>
<evidence type="ECO:0000256" key="6">
    <source>
        <dbReference type="ARBA" id="ARBA00023274"/>
    </source>
</evidence>
<evidence type="ECO:0000256" key="2">
    <source>
        <dbReference type="ARBA" id="ARBA00005649"/>
    </source>
</evidence>
<feature type="region of interest" description="Disordered" evidence="8">
    <location>
        <begin position="424"/>
        <end position="443"/>
    </location>
</feature>
<feature type="repeat" description="WD" evidence="7">
    <location>
        <begin position="63"/>
        <end position="105"/>
    </location>
</feature>
<dbReference type="PROSITE" id="PS50082">
    <property type="entry name" value="WD_REPEATS_2"/>
    <property type="match status" value="4"/>
</dbReference>
<evidence type="ECO:0000256" key="4">
    <source>
        <dbReference type="ARBA" id="ARBA00022737"/>
    </source>
</evidence>
<feature type="domain" description="Sof1-like protein" evidence="9">
    <location>
        <begin position="370"/>
        <end position="456"/>
    </location>
</feature>
<protein>
    <recommendedName>
        <fullName evidence="9">Sof1-like protein domain-containing protein</fullName>
    </recommendedName>
</protein>
<dbReference type="GO" id="GO:0032040">
    <property type="term" value="C:small-subunit processome"/>
    <property type="evidence" value="ECO:0007669"/>
    <property type="project" value="TreeGrafter"/>
</dbReference>
<evidence type="ECO:0000313" key="11">
    <source>
        <dbReference type="Proteomes" id="UP001054902"/>
    </source>
</evidence>
<keyword evidence="11" id="KW-1185">Reference proteome</keyword>
<feature type="repeat" description="WD" evidence="7">
    <location>
        <begin position="294"/>
        <end position="335"/>
    </location>
</feature>
<feature type="compositionally biased region" description="Basic and acidic residues" evidence="8">
    <location>
        <begin position="17"/>
        <end position="28"/>
    </location>
</feature>
<gene>
    <name evidence="10" type="ORF">CTEN210_18046</name>
</gene>
<feature type="repeat" description="WD" evidence="7">
    <location>
        <begin position="107"/>
        <end position="140"/>
    </location>
</feature>
<organism evidence="10 11">
    <name type="scientific">Chaetoceros tenuissimus</name>
    <dbReference type="NCBI Taxonomy" id="426638"/>
    <lineage>
        <taxon>Eukaryota</taxon>
        <taxon>Sar</taxon>
        <taxon>Stramenopiles</taxon>
        <taxon>Ochrophyta</taxon>
        <taxon>Bacillariophyta</taxon>
        <taxon>Coscinodiscophyceae</taxon>
        <taxon>Chaetocerotophycidae</taxon>
        <taxon>Chaetocerotales</taxon>
        <taxon>Chaetocerotaceae</taxon>
        <taxon>Chaetoceros</taxon>
    </lineage>
</organism>
<feature type="repeat" description="WD" evidence="7">
    <location>
        <begin position="337"/>
        <end position="378"/>
    </location>
</feature>
<dbReference type="Proteomes" id="UP001054902">
    <property type="component" value="Unassembled WGS sequence"/>
</dbReference>
<name>A0AAD3DEL1_9STRA</name>
<dbReference type="InterPro" id="IPR007287">
    <property type="entry name" value="Sof1"/>
</dbReference>
<dbReference type="GO" id="GO:0000462">
    <property type="term" value="P:maturation of SSU-rRNA from tricistronic rRNA transcript (SSU-rRNA, 5.8S rRNA, LSU-rRNA)"/>
    <property type="evidence" value="ECO:0007669"/>
    <property type="project" value="TreeGrafter"/>
</dbReference>
<dbReference type="PROSITE" id="PS50294">
    <property type="entry name" value="WD_REPEATS_REGION"/>
    <property type="match status" value="3"/>
</dbReference>
<reference evidence="10 11" key="1">
    <citation type="journal article" date="2021" name="Sci. Rep.">
        <title>The genome of the diatom Chaetoceros tenuissimus carries an ancient integrated fragment of an extant virus.</title>
        <authorList>
            <person name="Hongo Y."/>
            <person name="Kimura K."/>
            <person name="Takaki Y."/>
            <person name="Yoshida Y."/>
            <person name="Baba S."/>
            <person name="Kobayashi G."/>
            <person name="Nagasaki K."/>
            <person name="Hano T."/>
            <person name="Tomaru Y."/>
        </authorList>
    </citation>
    <scope>NUCLEOTIDE SEQUENCE [LARGE SCALE GENOMIC DNA]</scope>
    <source>
        <strain evidence="10 11">NIES-3715</strain>
    </source>
</reference>
<evidence type="ECO:0000256" key="8">
    <source>
        <dbReference type="SAM" id="MobiDB-lite"/>
    </source>
</evidence>
<accession>A0AAD3DEL1</accession>
<dbReference type="InterPro" id="IPR015943">
    <property type="entry name" value="WD40/YVTN_repeat-like_dom_sf"/>
</dbReference>
<dbReference type="SUPFAM" id="SSF50978">
    <property type="entry name" value="WD40 repeat-like"/>
    <property type="match status" value="1"/>
</dbReference>
<keyword evidence="4" id="KW-0677">Repeat</keyword>
<sequence>MKIKALSRSKASTTRETQGDLRRQHRNLDPTYHPHQRAREYTRAVTSAKIDRMFAKPFVGDLKGGHRDGVTASCMSRNALVPFVSGAGDGEIRIWDLAGRTLVQDLPGAHSRMVTGLVFANDGQTFYSCSDDGLIKSWNVYPDASNMEAQEWATLHGPVMTYRSNNVGSFKNIDYHRSMAQFATASDNSVDIWDPERNSPLVTFDNLWGNNVDTSTVVRYNPAERNLLGQCSMDRGIGLFDTRSGSALQKTVLKMRSNCLEWNPMEPMNFVVGNEDYNAYSFDMRRLDRPTTIHKGHVGTILCITWSPTGREFATGGYDKTIRIFNHRKSTAREVYHTKRMQKIFTLNFTADNKYIVSGSDDFNLRLWKSNASEKIGQMTAREEKAVQYRQALIKKYEHLPDVAKIHKSRKLPKLIKKQTAVAQIQKESRERKHANRVKYDKSGEHEFVSETKKVVVKKVD</sequence>
<proteinExistence type="inferred from homology"/>
<evidence type="ECO:0000256" key="7">
    <source>
        <dbReference type="PROSITE-ProRule" id="PRU00221"/>
    </source>
</evidence>
<evidence type="ECO:0000256" key="3">
    <source>
        <dbReference type="ARBA" id="ARBA00022574"/>
    </source>
</evidence>
<comment type="subcellular location">
    <subcellularLocation>
        <location evidence="1">Nucleus</location>
        <location evidence="1">Nucleolus</location>
    </subcellularLocation>
</comment>
<feature type="region of interest" description="Disordered" evidence="8">
    <location>
        <begin position="1"/>
        <end position="33"/>
    </location>
</feature>
<dbReference type="SMART" id="SM00320">
    <property type="entry name" value="WD40"/>
    <property type="match status" value="6"/>
</dbReference>
<keyword evidence="5" id="KW-0539">Nucleus</keyword>
<dbReference type="InterPro" id="IPR001680">
    <property type="entry name" value="WD40_rpt"/>
</dbReference>
<keyword evidence="6" id="KW-0687">Ribonucleoprotein</keyword>
<dbReference type="AlphaFoldDB" id="A0AAD3DEL1"/>
<comment type="caution">
    <text evidence="10">The sequence shown here is derived from an EMBL/GenBank/DDBJ whole genome shotgun (WGS) entry which is preliminary data.</text>
</comment>
<dbReference type="EMBL" id="BLLK01000074">
    <property type="protein sequence ID" value="GFH61570.1"/>
    <property type="molecule type" value="Genomic_DNA"/>
</dbReference>
<dbReference type="Gene3D" id="2.130.10.10">
    <property type="entry name" value="YVTN repeat-like/Quinoprotein amine dehydrogenase"/>
    <property type="match status" value="2"/>
</dbReference>
<evidence type="ECO:0000256" key="1">
    <source>
        <dbReference type="ARBA" id="ARBA00004604"/>
    </source>
</evidence>
<dbReference type="Pfam" id="PF00400">
    <property type="entry name" value="WD40"/>
    <property type="match status" value="4"/>
</dbReference>
<evidence type="ECO:0000256" key="5">
    <source>
        <dbReference type="ARBA" id="ARBA00023242"/>
    </source>
</evidence>
<dbReference type="InterPro" id="IPR051733">
    <property type="entry name" value="WD_repeat_DCAF13/WDSOF1"/>
</dbReference>
<dbReference type="PANTHER" id="PTHR22851">
    <property type="entry name" value="U3 SMALL NUCLEOLAR RNA U3 SNORNA ASSOCIATED PROTEIN"/>
    <property type="match status" value="1"/>
</dbReference>
<evidence type="ECO:0000313" key="10">
    <source>
        <dbReference type="EMBL" id="GFH61570.1"/>
    </source>
</evidence>
<comment type="similarity">
    <text evidence="2">Belongs to the WD repeat DCAF13/WDSOF1 family.</text>
</comment>
<dbReference type="Pfam" id="PF04158">
    <property type="entry name" value="Sof1"/>
    <property type="match status" value="1"/>
</dbReference>
<keyword evidence="3 7" id="KW-0853">WD repeat</keyword>